<dbReference type="InterPro" id="IPR058515">
    <property type="entry name" value="DUF8202"/>
</dbReference>
<protein>
    <recommendedName>
        <fullName evidence="1">DUF8202 domain-containing protein</fullName>
    </recommendedName>
</protein>
<keyword evidence="3" id="KW-1185">Reference proteome</keyword>
<organism evidence="2 3">
    <name type="scientific">Chryseobacterium takakiae</name>
    <dbReference type="NCBI Taxonomy" id="1302685"/>
    <lineage>
        <taxon>Bacteria</taxon>
        <taxon>Pseudomonadati</taxon>
        <taxon>Bacteroidota</taxon>
        <taxon>Flavobacteriia</taxon>
        <taxon>Flavobacteriales</taxon>
        <taxon>Weeksellaceae</taxon>
        <taxon>Chryseobacterium group</taxon>
        <taxon>Chryseobacterium</taxon>
    </lineage>
</organism>
<feature type="domain" description="DUF8202" evidence="1">
    <location>
        <begin position="1514"/>
        <end position="1689"/>
    </location>
</feature>
<dbReference type="InterPro" id="IPR018247">
    <property type="entry name" value="EF_Hand_1_Ca_BS"/>
</dbReference>
<dbReference type="RefSeq" id="WP_178337364.1">
    <property type="nucleotide sequence ID" value="NZ_FQVO01000030.1"/>
</dbReference>
<dbReference type="STRING" id="1302685.SAMN05444408_1301"/>
<feature type="domain" description="DUF8202" evidence="1">
    <location>
        <begin position="426"/>
        <end position="601"/>
    </location>
</feature>
<dbReference type="Pfam" id="PF26628">
    <property type="entry name" value="DUF8202"/>
    <property type="match status" value="3"/>
</dbReference>
<proteinExistence type="predicted"/>
<evidence type="ECO:0000313" key="3">
    <source>
        <dbReference type="Proteomes" id="UP000184236"/>
    </source>
</evidence>
<dbReference type="PROSITE" id="PS00018">
    <property type="entry name" value="EF_HAND_1"/>
    <property type="match status" value="2"/>
</dbReference>
<reference evidence="3" key="1">
    <citation type="submission" date="2016-11" db="EMBL/GenBank/DDBJ databases">
        <authorList>
            <person name="Varghese N."/>
            <person name="Submissions S."/>
        </authorList>
    </citation>
    <scope>NUCLEOTIDE SEQUENCE [LARGE SCALE GENOMIC DNA]</scope>
    <source>
        <strain evidence="3">DSM 26898</strain>
    </source>
</reference>
<feature type="non-terminal residue" evidence="2">
    <location>
        <position position="1956"/>
    </location>
</feature>
<dbReference type="SUPFAM" id="SSF103647">
    <property type="entry name" value="TSP type-3 repeat"/>
    <property type="match status" value="1"/>
</dbReference>
<feature type="domain" description="DUF8202" evidence="1">
    <location>
        <begin position="1103"/>
        <end position="1287"/>
    </location>
</feature>
<name>A0A1M5BYQ3_9FLAO</name>
<feature type="non-terminal residue" evidence="2">
    <location>
        <position position="1"/>
    </location>
</feature>
<gene>
    <name evidence="2" type="ORF">SAMN05444408_1301</name>
</gene>
<sequence length="1956" mass="203822">STVRVSTNLAPGFITRITRLWRVQNTNYSQAVSLQFSGLDTANYSWQLVWKSADANFTTGATSLGTLNSSGQITLASAPASGFISLQAAVIDVDGDGVLDGTDLDDDNDGILDTAEGSLDTDGDGIPNSLDLDSDNDGCVDAIEGAAGITTSQLVTASGSVTVGTGSTASNQNLGTTVNANGVPQFVTVPSGYSNTTGQAIGASQNASINGCIAPGGVFGSSLWLKADDGTSTTVNGTAVSQWNDKSDNGNNVAQATVANQPLFKNNASENINFNPVIDFDGSNDVLTDANGILGTSTYNNASAFVVNVMKAVNTSSVFLENLATGTLINMMTPYSDNNIYWDGAFNSRINTNWGGSVGTPYLWTGWNNNSLTPKTSFRRNGLQLISGSTLLAYTGNNSAMNVGANAYNGRIGEIIYNTNALSAVERQRIESYLAIKYGFTLDQTTPQNYLASDASVVWNATMNTGYNNNIAGIARDDVSGLNQKVSRSVNTGSVLTIATNADFTSANSTVSRTNITNNLSALVVGDDNASATARVTTNVASGFNTRITRLWKVQNTNYTQAVSLQFSGLDHANLTWNLVWKAADANFTTGSTTLGTLNSSGQITIPAGIGSGFLSLQANALDSDGDGVVDIDDLDDDNDGILDVNETQINTFVNGNLENSTTGWSVGTGWNYAVSQGNPGNCFNIGGSINASISQTLNFSGTLATASTATLKFDFYADNFYLSPVSFDVIINGITFATITRPTSATQYNITTFNGASCNLSTMPLSIWNTLVFSIPTGSLVNSSLFQIYANFSNSDDPRFDNFVFYIDNLDTDGDGITNSLDLDSDNDGCVDAIEGAAGITSSQLVTASGSVTVGTGSTASNQNLGTTVNASGVPQFVTVPSGYSNTTGQAVGISQNASFNGCIAPGGVIAGLTSWNKENTANTGSIWKNSANINDATGTGTNVYNTSGADLINFNPSYTFNTSGKFTLPSALDLSGSYSVFGVSKLKNAGSNGRVFGSALSNVLIGYWSNLMNTVYYDAAPNSLTSGTNSVIASTTDVRNYTYIRNAGPFSFYGNSTSILTGATSGATAFRGDIGGSNNENSNVIVPEFITYNVALDAVSQNRVESYLAVKYGYTKSGDYVLSSGTISWNTTANTGYNNNIAGIARDDISGLNQKQSASVNPGVQPVIGNVNITDTNANNTNNFSADLSALVWGSDTGSTSFGSSFAFGGLNARMTRIWKVQETGTVGTVKVALPASQIGSNIAQLNLVVSADATFDGSDTRTAMTLETLGGVQYYTATVDFTTGQFFSFAAFAIAPGGVSSGLSLWFDASSGTFSDAGITPGVNNGKIQQWNNRTGNINVPFLSMNLAAKQPDLKTNLVNFNSAIEFAGTTSADEEILTTTTLLSNLFSSNTNSGFITFDTAGIFFTANYLNTANRYDMYGNSGQFGGTNFTPSGSIGAYNILSFVGNTTSNQASLNGNLPYSSVTRTVDLNTNITTDFSIGGRPDGGLGNVTNRIGEVINYTRVLTNTELTQVHSYLSIKYGTTLGSTSGTRDYLASNGTTTFWTGDTTYQNNIAGITRDDVSGLNQKVSRSVNSSSVLTLATNADFTSANSAGSRTAINNDLSALLVGDDNASATARVTTNLASGFNTRITRLWKIQNTNYTQAVSLQFSGLDHTNFTWNLVWKAADANFTTGSTTLGTLNSSGQITVPAGIGSGFLSLQALGVDSDSDGVLNIDDLDDDNDGILDTAEACEMFPNGTFDTGMVGLQLPGWTSVAGNVAISGSAFFNGGNTIPNGVLYNDITLTSGANYTLNYACGRVGDGFGANVSLLVEVINRDTNTVIASKTTIRNQSDGPPAPTNESLSFVATSPNIRVRFTDTSPGSALSIDISLDNVSLINSSCDTDGDGITNTLDLDSDNDGCVDAIEGGAGITSSQLVTASGSVTVGTGSTASNQNLGTTVNANGVPQFVTVP</sequence>
<accession>A0A1M5BYQ3</accession>
<dbReference type="GO" id="GO:0005509">
    <property type="term" value="F:calcium ion binding"/>
    <property type="evidence" value="ECO:0007669"/>
    <property type="project" value="InterPro"/>
</dbReference>
<dbReference type="EMBL" id="FQVO01000030">
    <property type="protein sequence ID" value="SHF47565.1"/>
    <property type="molecule type" value="Genomic_DNA"/>
</dbReference>
<evidence type="ECO:0000259" key="1">
    <source>
        <dbReference type="Pfam" id="PF26628"/>
    </source>
</evidence>
<dbReference type="InterPro" id="IPR028974">
    <property type="entry name" value="TSP_type-3_rpt"/>
</dbReference>
<evidence type="ECO:0000313" key="2">
    <source>
        <dbReference type="EMBL" id="SHF47565.1"/>
    </source>
</evidence>
<dbReference type="Proteomes" id="UP000184236">
    <property type="component" value="Unassembled WGS sequence"/>
</dbReference>